<comment type="caution">
    <text evidence="1">The sequence shown here is derived from an EMBL/GenBank/DDBJ whole genome shotgun (WGS) entry which is preliminary data.</text>
</comment>
<proteinExistence type="predicted"/>
<accession>S2DRX2</accession>
<name>S2DRX2_INDAL</name>
<gene>
    <name evidence="1" type="ORF">A33Q_3979</name>
</gene>
<dbReference type="EMBL" id="ALWO02000050">
    <property type="protein sequence ID" value="EOZ92598.1"/>
    <property type="molecule type" value="Genomic_DNA"/>
</dbReference>
<evidence type="ECO:0000313" key="2">
    <source>
        <dbReference type="Proteomes" id="UP000006073"/>
    </source>
</evidence>
<sequence>MKGIKVFFLLILFFNFGLNLKGETVAFTASGPYSDLKEKEDERNSTLHPVLISEDNFGSAWEFPAHTIDIIDSYSSFIFRTKKSAAIDELHVVLNLNAKGKLVGFEILNEEADKGLRERLAYVLRQIPRAVLVSGYENPEATDFRLTIK</sequence>
<protein>
    <recommendedName>
        <fullName evidence="3">TonB C-terminal domain-containing protein</fullName>
    </recommendedName>
</protein>
<reference evidence="1 2" key="1">
    <citation type="journal article" date="2013" name="Genome Announc.">
        <title>Draft Genome Sequence of Indibacter alkaliphilus Strain LW1T, Isolated from Lonar Lake, a Haloalkaline Lake in the Buldana District of Maharashtra, India.</title>
        <authorList>
            <person name="Singh A."/>
            <person name="Kumar Jangir P."/>
            <person name="Sharma R."/>
            <person name="Singh A."/>
            <person name="Kumar Pinnaka A."/>
            <person name="Shivaji S."/>
        </authorList>
    </citation>
    <scope>NUCLEOTIDE SEQUENCE [LARGE SCALE GENOMIC DNA]</scope>
    <source>
        <strain evidence="2">CCUG 57479 / KCTC 22604 / LW1</strain>
    </source>
</reference>
<dbReference type="OrthoDB" id="823311at2"/>
<evidence type="ECO:0008006" key="3">
    <source>
        <dbReference type="Google" id="ProtNLM"/>
    </source>
</evidence>
<dbReference type="RefSeq" id="WP_009035524.1">
    <property type="nucleotide sequence ID" value="NZ_ALWO02000050.1"/>
</dbReference>
<dbReference type="Proteomes" id="UP000006073">
    <property type="component" value="Unassembled WGS sequence"/>
</dbReference>
<dbReference type="eggNOG" id="ENOG502ZJK0">
    <property type="taxonomic scope" value="Bacteria"/>
</dbReference>
<dbReference type="AlphaFoldDB" id="S2DRX2"/>
<organism evidence="1 2">
    <name type="scientific">Indibacter alkaliphilus (strain CCUG 57479 / KCTC 22604 / LW1)</name>
    <dbReference type="NCBI Taxonomy" id="1189612"/>
    <lineage>
        <taxon>Bacteria</taxon>
        <taxon>Pseudomonadati</taxon>
        <taxon>Bacteroidota</taxon>
        <taxon>Cytophagia</taxon>
        <taxon>Cytophagales</taxon>
        <taxon>Cyclobacteriaceae</taxon>
    </lineage>
</organism>
<dbReference type="STRING" id="1189612.A33Q_3979"/>
<keyword evidence="2" id="KW-1185">Reference proteome</keyword>
<evidence type="ECO:0000313" key="1">
    <source>
        <dbReference type="EMBL" id="EOZ92598.1"/>
    </source>
</evidence>